<feature type="domain" description="DUF4470" evidence="1">
    <location>
        <begin position="16"/>
        <end position="120"/>
    </location>
</feature>
<comment type="caution">
    <text evidence="2">The sequence shown here is derived from an EMBL/GenBank/DDBJ whole genome shotgun (WGS) entry which is preliminary data.</text>
</comment>
<dbReference type="EMBL" id="RWJN01000216">
    <property type="protein sequence ID" value="TCD64784.1"/>
    <property type="molecule type" value="Genomic_DNA"/>
</dbReference>
<keyword evidence="3" id="KW-1185">Reference proteome</keyword>
<dbReference type="OrthoDB" id="2791063at2759"/>
<sequence>MQNFAARARYGQARHLWGNVPAVDVLNLEKNEGVGTDQDFNLAWVASGDLRDVIRTVNSLPETYTGHLTILLNDRDPVVTVRNLLILLILGRPQPSTTTSSTNHENAAELALHLWYSAFVPATHASEVMKVVLGAVEELKKPTFNVKLGVGVGGKERSSLRGSFEEKQILGGVLAHLTAEYGFEQAQKEYQRVFLAPEREDLIHRFYRDLEPSHRLAYDHFRRFGLLLPFGAPNAHFNQPNRFLFSREGEWYQYDGSNPMDSWDTEEVLAAGKANGVHRADLFGSLYFYLSHQLRSFASRLHHPHMRITIHMLSADAKDVPASILRSTTTLTQNILFDRIDLSNVVDHNYLGLEGTLGPWGVLLNGRRNKYATVCGYFMNWFMVERRAEPSYMGAEGMARWVKGKMDQAEISLANIIMKGDHNTTIYEAIYDNSGPFVEYLNKMGAAKHAQAGKLKMKTRHTILPYRLLARLGDPSNALPYLPDEESWSISANALLQVGQLNLGHLEKAEEGVQNCLYYQRAYIVLLHSLAEASHPELWILDLRSD</sequence>
<reference evidence="2 3" key="1">
    <citation type="submission" date="2018-11" db="EMBL/GenBank/DDBJ databases">
        <title>Genome assembly of Steccherinum ochraceum LE-BIN_3174, the white-rot fungus of the Steccherinaceae family (The Residual Polyporoid clade, Polyporales, Basidiomycota).</title>
        <authorList>
            <person name="Fedorova T.V."/>
            <person name="Glazunova O.A."/>
            <person name="Landesman E.O."/>
            <person name="Moiseenko K.V."/>
            <person name="Psurtseva N.V."/>
            <person name="Savinova O.S."/>
            <person name="Shakhova N.V."/>
            <person name="Tyazhelova T.V."/>
            <person name="Vasina D.V."/>
        </authorList>
    </citation>
    <scope>NUCLEOTIDE SEQUENCE [LARGE SCALE GENOMIC DNA]</scope>
    <source>
        <strain evidence="2 3">LE-BIN_3174</strain>
    </source>
</reference>
<evidence type="ECO:0000313" key="2">
    <source>
        <dbReference type="EMBL" id="TCD64784.1"/>
    </source>
</evidence>
<dbReference type="AlphaFoldDB" id="A0A4R0RQT9"/>
<dbReference type="Proteomes" id="UP000292702">
    <property type="component" value="Unassembled WGS sequence"/>
</dbReference>
<dbReference type="STRING" id="92696.A0A4R0RQT9"/>
<proteinExistence type="predicted"/>
<dbReference type="InterPro" id="IPR027974">
    <property type="entry name" value="DUF4470"/>
</dbReference>
<evidence type="ECO:0000313" key="3">
    <source>
        <dbReference type="Proteomes" id="UP000292702"/>
    </source>
</evidence>
<protein>
    <recommendedName>
        <fullName evidence="1">DUF4470 domain-containing protein</fullName>
    </recommendedName>
</protein>
<accession>A0A4R0RQT9</accession>
<dbReference type="Pfam" id="PF14737">
    <property type="entry name" value="DUF4470"/>
    <property type="match status" value="1"/>
</dbReference>
<gene>
    <name evidence="2" type="ORF">EIP91_003644</name>
</gene>
<evidence type="ECO:0000259" key="1">
    <source>
        <dbReference type="Pfam" id="PF14737"/>
    </source>
</evidence>
<organism evidence="2 3">
    <name type="scientific">Steccherinum ochraceum</name>
    <dbReference type="NCBI Taxonomy" id="92696"/>
    <lineage>
        <taxon>Eukaryota</taxon>
        <taxon>Fungi</taxon>
        <taxon>Dikarya</taxon>
        <taxon>Basidiomycota</taxon>
        <taxon>Agaricomycotina</taxon>
        <taxon>Agaricomycetes</taxon>
        <taxon>Polyporales</taxon>
        <taxon>Steccherinaceae</taxon>
        <taxon>Steccherinum</taxon>
    </lineage>
</organism>
<name>A0A4R0RQT9_9APHY</name>